<evidence type="ECO:0000313" key="9">
    <source>
        <dbReference type="Proteomes" id="UP000217784"/>
    </source>
</evidence>
<feature type="domain" description="Phosphoribosyltransferase" evidence="7">
    <location>
        <begin position="45"/>
        <end position="162"/>
    </location>
</feature>
<evidence type="ECO:0000256" key="6">
    <source>
        <dbReference type="HAMAP-Rule" id="MF_01208"/>
    </source>
</evidence>
<dbReference type="InterPro" id="IPR004467">
    <property type="entry name" value="Or_phspho_trans_dom"/>
</dbReference>
<keyword evidence="5 6" id="KW-0665">Pyrimidine biosynthesis</keyword>
<keyword evidence="4 6" id="KW-0808">Transferase</keyword>
<dbReference type="AlphaFoldDB" id="A0A2A2H4J4"/>
<dbReference type="PANTHER" id="PTHR19278">
    <property type="entry name" value="OROTATE PHOSPHORIBOSYLTRANSFERASE"/>
    <property type="match status" value="1"/>
</dbReference>
<evidence type="ECO:0000256" key="2">
    <source>
        <dbReference type="ARBA" id="ARBA00011971"/>
    </source>
</evidence>
<evidence type="ECO:0000256" key="5">
    <source>
        <dbReference type="ARBA" id="ARBA00022975"/>
    </source>
</evidence>
<organism evidence="8 9">
    <name type="scientific">Methanobacterium bryantii</name>
    <dbReference type="NCBI Taxonomy" id="2161"/>
    <lineage>
        <taxon>Archaea</taxon>
        <taxon>Methanobacteriati</taxon>
        <taxon>Methanobacteriota</taxon>
        <taxon>Methanomada group</taxon>
        <taxon>Methanobacteria</taxon>
        <taxon>Methanobacteriales</taxon>
        <taxon>Methanobacteriaceae</taxon>
        <taxon>Methanobacterium</taxon>
    </lineage>
</organism>
<dbReference type="Pfam" id="PF00156">
    <property type="entry name" value="Pribosyltran"/>
    <property type="match status" value="1"/>
</dbReference>
<comment type="cofactor">
    <cofactor evidence="6">
        <name>Mg(2+)</name>
        <dbReference type="ChEBI" id="CHEBI:18420"/>
    </cofactor>
</comment>
<dbReference type="NCBIfam" id="TIGR00336">
    <property type="entry name" value="pyrE"/>
    <property type="match status" value="1"/>
</dbReference>
<feature type="binding site" evidence="6">
    <location>
        <position position="94"/>
    </location>
    <ligand>
        <name>5-phospho-alpha-D-ribose 1-diphosphate</name>
        <dbReference type="ChEBI" id="CHEBI:58017"/>
        <note>ligand shared between dimeric partners</note>
    </ligand>
</feature>
<comment type="caution">
    <text evidence="8">The sequence shown here is derived from an EMBL/GenBank/DDBJ whole genome shotgun (WGS) entry which is preliminary data.</text>
</comment>
<comment type="pathway">
    <text evidence="1 6">Pyrimidine metabolism; UMP biosynthesis via de novo pathway; UMP from orotate: step 1/2.</text>
</comment>
<evidence type="ECO:0000313" key="8">
    <source>
        <dbReference type="EMBL" id="PAV04224.1"/>
    </source>
</evidence>
<dbReference type="GO" id="GO:0004588">
    <property type="term" value="F:orotate phosphoribosyltransferase activity"/>
    <property type="evidence" value="ECO:0007669"/>
    <property type="project" value="UniProtKB-UniRule"/>
</dbReference>
<keyword evidence="6" id="KW-0460">Magnesium</keyword>
<feature type="binding site" description="in other chain" evidence="6">
    <location>
        <begin position="120"/>
        <end position="128"/>
    </location>
    <ligand>
        <name>5-phospho-alpha-D-ribose 1-diphosphate</name>
        <dbReference type="ChEBI" id="CHEBI:58017"/>
        <note>ligand shared between dimeric partners</note>
    </ligand>
</feature>
<dbReference type="InterPro" id="IPR029057">
    <property type="entry name" value="PRTase-like"/>
</dbReference>
<dbReference type="Proteomes" id="UP000217784">
    <property type="component" value="Unassembled WGS sequence"/>
</dbReference>
<comment type="caution">
    <text evidence="6">Lacks conserved residue(s) required for the propagation of feature annotation.</text>
</comment>
<comment type="similarity">
    <text evidence="6">Belongs to the purine/pyrimidine phosphoribosyltransferase family. PyrE subfamily.</text>
</comment>
<name>A0A2A2H4J4_METBR</name>
<dbReference type="EC" id="2.4.2.10" evidence="2 6"/>
<sequence>MLMNNEKKKLIALLKAEEVIKFGKFTLASGKESDYYVNMKMAITNPKILKQVAKIVASQIIDDKIDKIAGPALGAVPIATSISLESSIPMLMIRKAKKGYGTAKLIEGELVEGDSVVVVEDVTTTGGSLIKAIKAIEENGGIVKKAIVIVDRAEGAVENLKKEGINLEPLISINDFQ</sequence>
<protein>
    <recommendedName>
        <fullName evidence="2 6">Orotate phosphoribosyltransferase</fullName>
        <shortName evidence="6">OPRT</shortName>
        <shortName evidence="6">OPRTase</shortName>
        <ecNumber evidence="2 6">2.4.2.10</ecNumber>
    </recommendedName>
</protein>
<dbReference type="CDD" id="cd06223">
    <property type="entry name" value="PRTases_typeI"/>
    <property type="match status" value="1"/>
</dbReference>
<dbReference type="InterPro" id="IPR000836">
    <property type="entry name" value="PRTase_dom"/>
</dbReference>
<dbReference type="HAMAP" id="MF_01208">
    <property type="entry name" value="PyrE"/>
    <property type="match status" value="1"/>
</dbReference>
<dbReference type="GO" id="GO:0000287">
    <property type="term" value="F:magnesium ion binding"/>
    <property type="evidence" value="ECO:0007669"/>
    <property type="project" value="UniProtKB-UniRule"/>
</dbReference>
<feature type="binding site" description="in other chain" evidence="6">
    <location>
        <position position="95"/>
    </location>
    <ligand>
        <name>5-phospho-alpha-D-ribose 1-diphosphate</name>
        <dbReference type="ChEBI" id="CHEBI:58017"/>
        <note>ligand shared between dimeric partners</note>
    </ligand>
</feature>
<comment type="subunit">
    <text evidence="6">Homodimer.</text>
</comment>
<proteinExistence type="inferred from homology"/>
<feature type="binding site" evidence="6">
    <location>
        <position position="124"/>
    </location>
    <ligand>
        <name>orotate</name>
        <dbReference type="ChEBI" id="CHEBI:30839"/>
    </ligand>
</feature>
<evidence type="ECO:0000259" key="7">
    <source>
        <dbReference type="Pfam" id="PF00156"/>
    </source>
</evidence>
<feature type="binding site" evidence="6">
    <location>
        <position position="98"/>
    </location>
    <ligand>
        <name>5-phospho-alpha-D-ribose 1-diphosphate</name>
        <dbReference type="ChEBI" id="CHEBI:58017"/>
        <note>ligand shared between dimeric partners</note>
    </ligand>
</feature>
<reference evidence="8 9" key="1">
    <citation type="journal article" date="2017" name="BMC Genomics">
        <title>Genomic analysis of methanogenic archaea reveals a shift towards energy conservation.</title>
        <authorList>
            <person name="Gilmore S.P."/>
            <person name="Henske J.K."/>
            <person name="Sexton J.A."/>
            <person name="Solomon K.V."/>
            <person name="Seppala S."/>
            <person name="Yoo J.I."/>
            <person name="Huyett L.M."/>
            <person name="Pressman A."/>
            <person name="Cogan J.Z."/>
            <person name="Kivenson V."/>
            <person name="Peng X."/>
            <person name="Tan Y."/>
            <person name="Valentine D.L."/>
            <person name="O'Malley M.A."/>
        </authorList>
    </citation>
    <scope>NUCLEOTIDE SEQUENCE [LARGE SCALE GENOMIC DNA]</scope>
    <source>
        <strain evidence="8 9">M.o.H.</strain>
    </source>
</reference>
<evidence type="ECO:0000256" key="1">
    <source>
        <dbReference type="ARBA" id="ARBA00004889"/>
    </source>
</evidence>
<comment type="function">
    <text evidence="6">Catalyzes the transfer of a ribosyl phosphate group from 5-phosphoribose 1-diphosphate to orotate, leading to the formation of orotidine monophosphate (OMP).</text>
</comment>
<comment type="catalytic activity">
    <reaction evidence="6">
        <text>orotidine 5'-phosphate + diphosphate = orotate + 5-phospho-alpha-D-ribose 1-diphosphate</text>
        <dbReference type="Rhea" id="RHEA:10380"/>
        <dbReference type="ChEBI" id="CHEBI:30839"/>
        <dbReference type="ChEBI" id="CHEBI:33019"/>
        <dbReference type="ChEBI" id="CHEBI:57538"/>
        <dbReference type="ChEBI" id="CHEBI:58017"/>
        <dbReference type="EC" id="2.4.2.10"/>
    </reaction>
</comment>
<gene>
    <name evidence="6" type="primary">pyrE</name>
    <name evidence="8" type="ORF">ASJ80_05065</name>
</gene>
<feature type="binding site" evidence="6">
    <location>
        <position position="152"/>
    </location>
    <ligand>
        <name>orotate</name>
        <dbReference type="ChEBI" id="CHEBI:30839"/>
    </ligand>
</feature>
<dbReference type="GO" id="GO:0044205">
    <property type="term" value="P:'de novo' UMP biosynthetic process"/>
    <property type="evidence" value="ECO:0007669"/>
    <property type="project" value="UniProtKB-UniRule"/>
</dbReference>
<dbReference type="InterPro" id="IPR023031">
    <property type="entry name" value="OPRT"/>
</dbReference>
<dbReference type="EMBL" id="LMVM01000023">
    <property type="protein sequence ID" value="PAV04224.1"/>
    <property type="molecule type" value="Genomic_DNA"/>
</dbReference>
<dbReference type="GO" id="GO:0019856">
    <property type="term" value="P:pyrimidine nucleobase biosynthetic process"/>
    <property type="evidence" value="ECO:0007669"/>
    <property type="project" value="TreeGrafter"/>
</dbReference>
<dbReference type="PANTHER" id="PTHR19278:SF9">
    <property type="entry name" value="URIDINE 5'-MONOPHOSPHATE SYNTHASE"/>
    <property type="match status" value="1"/>
</dbReference>
<dbReference type="UniPathway" id="UPA00070">
    <property type="reaction ID" value="UER00119"/>
</dbReference>
<keyword evidence="3 6" id="KW-0328">Glycosyltransferase</keyword>
<evidence type="ECO:0000256" key="3">
    <source>
        <dbReference type="ARBA" id="ARBA00022676"/>
    </source>
</evidence>
<dbReference type="Gene3D" id="3.40.50.2020">
    <property type="match status" value="1"/>
</dbReference>
<dbReference type="SUPFAM" id="SSF53271">
    <property type="entry name" value="PRTase-like"/>
    <property type="match status" value="1"/>
</dbReference>
<keyword evidence="9" id="KW-1185">Reference proteome</keyword>
<evidence type="ECO:0000256" key="4">
    <source>
        <dbReference type="ARBA" id="ARBA00022679"/>
    </source>
</evidence>
<accession>A0A2A2H4J4</accession>